<dbReference type="Proteomes" id="UP001154282">
    <property type="component" value="Unassembled WGS sequence"/>
</dbReference>
<dbReference type="SUPFAM" id="SSF103612">
    <property type="entry name" value="SBT domain"/>
    <property type="match status" value="1"/>
</dbReference>
<dbReference type="InterPro" id="IPR044817">
    <property type="entry name" value="SBP-like"/>
</dbReference>
<dbReference type="PANTHER" id="PTHR31251">
    <property type="entry name" value="SQUAMOSA PROMOTER-BINDING-LIKE PROTEIN 4"/>
    <property type="match status" value="1"/>
</dbReference>
<dbReference type="Pfam" id="PF26102">
    <property type="entry name" value="Ig_SPL7"/>
    <property type="match status" value="1"/>
</dbReference>
<dbReference type="GO" id="GO:0008270">
    <property type="term" value="F:zinc ion binding"/>
    <property type="evidence" value="ECO:0007669"/>
    <property type="project" value="UniProtKB-KW"/>
</dbReference>
<keyword evidence="6" id="KW-1133">Transmembrane helix</keyword>
<evidence type="ECO:0000259" key="7">
    <source>
        <dbReference type="PROSITE" id="PS51141"/>
    </source>
</evidence>
<dbReference type="InterPro" id="IPR004333">
    <property type="entry name" value="SBP_dom"/>
</dbReference>
<comment type="caution">
    <text evidence="8">The sequence shown here is derived from an EMBL/GenBank/DDBJ whole genome shotgun (WGS) entry which is preliminary data.</text>
</comment>
<dbReference type="InterPro" id="IPR036893">
    <property type="entry name" value="SBP_sf"/>
</dbReference>
<evidence type="ECO:0000313" key="9">
    <source>
        <dbReference type="Proteomes" id="UP001154282"/>
    </source>
</evidence>
<evidence type="ECO:0000256" key="4">
    <source>
        <dbReference type="PROSITE-ProRule" id="PRU00470"/>
    </source>
</evidence>
<keyword evidence="6" id="KW-0812">Transmembrane</keyword>
<organism evidence="8 9">
    <name type="scientific">Linum tenue</name>
    <dbReference type="NCBI Taxonomy" id="586396"/>
    <lineage>
        <taxon>Eukaryota</taxon>
        <taxon>Viridiplantae</taxon>
        <taxon>Streptophyta</taxon>
        <taxon>Embryophyta</taxon>
        <taxon>Tracheophyta</taxon>
        <taxon>Spermatophyta</taxon>
        <taxon>Magnoliopsida</taxon>
        <taxon>eudicotyledons</taxon>
        <taxon>Gunneridae</taxon>
        <taxon>Pentapetalae</taxon>
        <taxon>rosids</taxon>
        <taxon>fabids</taxon>
        <taxon>Malpighiales</taxon>
        <taxon>Linaceae</taxon>
        <taxon>Linum</taxon>
    </lineage>
</organism>
<name>A0AAV0RRI8_9ROSI</name>
<evidence type="ECO:0000313" key="8">
    <source>
        <dbReference type="EMBL" id="CAI0560198.1"/>
    </source>
</evidence>
<dbReference type="EMBL" id="CAMGYJ010000011">
    <property type="protein sequence ID" value="CAI0560198.1"/>
    <property type="molecule type" value="Genomic_DNA"/>
</dbReference>
<keyword evidence="9" id="KW-1185">Reference proteome</keyword>
<keyword evidence="1" id="KW-0479">Metal-binding</keyword>
<feature type="region of interest" description="Disordered" evidence="5">
    <location>
        <begin position="200"/>
        <end position="234"/>
    </location>
</feature>
<dbReference type="AlphaFoldDB" id="A0AAV0RRI8"/>
<evidence type="ECO:0000256" key="5">
    <source>
        <dbReference type="SAM" id="MobiDB-lite"/>
    </source>
</evidence>
<feature type="compositionally biased region" description="Polar residues" evidence="5">
    <location>
        <begin position="260"/>
        <end position="269"/>
    </location>
</feature>
<evidence type="ECO:0000256" key="1">
    <source>
        <dbReference type="ARBA" id="ARBA00022723"/>
    </source>
</evidence>
<feature type="compositionally biased region" description="Basic residues" evidence="5">
    <location>
        <begin position="200"/>
        <end position="211"/>
    </location>
</feature>
<dbReference type="Pfam" id="PF03110">
    <property type="entry name" value="SBP"/>
    <property type="match status" value="1"/>
</dbReference>
<feature type="region of interest" description="Disordered" evidence="5">
    <location>
        <begin position="259"/>
        <end position="287"/>
    </location>
</feature>
<dbReference type="GO" id="GO:0005634">
    <property type="term" value="C:nucleus"/>
    <property type="evidence" value="ECO:0007669"/>
    <property type="project" value="InterPro"/>
</dbReference>
<protein>
    <recommendedName>
        <fullName evidence="7">SBP-type domain-containing protein</fullName>
    </recommendedName>
</protein>
<keyword evidence="6" id="KW-0472">Membrane</keyword>
<feature type="region of interest" description="Disordered" evidence="5">
    <location>
        <begin position="67"/>
        <end position="86"/>
    </location>
</feature>
<sequence>MEPSPFPPDAPLDESTIAHLPPATEPYPSSSSGVWEFTDLLDFNINGHFPLAFDSIDGTALDYIPELDPGHLTPDTPPPDQVRKRDPRLTCSNFLAGRVPCACPELDDQLELEREEGTPGKKRPRVARGGPGMHRCQVPGCEADIGELKGYHRRHRVCLRCANATAVELEGETMRYCQQCGKFHLLSDFDEGKRSCRRKLERHNNRRRRNPGAKEGTNLDSLQAEDAGGDGEVEKEGVSLQIAGKEGLVVIEDEAHKLNSDSGAGSAETQLDVGNDDSGGKYDSKVSRSPSYFDNRTPYSSLCPTGRVSFKLYDWNPAEFPRRLRHQIFQWLASMPVELEGYIRPGCTILTVFVAMPKLMWVKLLEDPLSYVHNFVVVPGTMLSGKSPMIVYLNDMVFRVMKGKIHLKFLIDLLIINSGTSVMQLSIGTQSPRLHYVHPTFFEAGKPMEFVTCGSNLFQSKFRLLVSFDGKYLAYDSCVGLPSGGPDGAATRDHQLCKISIPHVDPNIYGPAFIEVENESGLSNFIPVLVGDRQICSEMEVIQQRMGLLDASHPPTGLLHCEVSETRQRALSELIVDIASLLKPPSQEDIKQKKTSFQIQRFIHLLQFLLQHESTFILGKILSNLKILMDELCVENNADDKLLQKHINDARMFLLQQANRSKGWVSRPECTTQDPGDVDQCSSSNNFPSVAACSDEDIESRPDNRLRLTEDSGHDVTNDKTPLLNGRAIKSCSLMLSNRVLRSRPGMFVIAAMAVCLGVCAVLLHPKSVGKLAVSIRSCLTDSRY</sequence>
<evidence type="ECO:0000256" key="6">
    <source>
        <dbReference type="SAM" id="Phobius"/>
    </source>
</evidence>
<feature type="domain" description="SBP-type" evidence="7">
    <location>
        <begin position="133"/>
        <end position="210"/>
    </location>
</feature>
<dbReference type="PROSITE" id="PS51141">
    <property type="entry name" value="ZF_SBP"/>
    <property type="match status" value="1"/>
</dbReference>
<evidence type="ECO:0000256" key="2">
    <source>
        <dbReference type="ARBA" id="ARBA00022771"/>
    </source>
</evidence>
<feature type="compositionally biased region" description="Pro residues" evidence="5">
    <location>
        <begin position="1"/>
        <end position="10"/>
    </location>
</feature>
<reference evidence="8" key="1">
    <citation type="submission" date="2022-08" db="EMBL/GenBank/DDBJ databases">
        <authorList>
            <person name="Gutierrez-Valencia J."/>
        </authorList>
    </citation>
    <scope>NUCLEOTIDE SEQUENCE</scope>
</reference>
<evidence type="ECO:0000256" key="3">
    <source>
        <dbReference type="ARBA" id="ARBA00022833"/>
    </source>
</evidence>
<feature type="region of interest" description="Disordered" evidence="5">
    <location>
        <begin position="1"/>
        <end position="31"/>
    </location>
</feature>
<proteinExistence type="predicted"/>
<dbReference type="GO" id="GO:0003677">
    <property type="term" value="F:DNA binding"/>
    <property type="evidence" value="ECO:0007669"/>
    <property type="project" value="InterPro"/>
</dbReference>
<accession>A0AAV0RRI8</accession>
<keyword evidence="3" id="KW-0862">Zinc</keyword>
<dbReference type="Gene3D" id="4.10.1100.10">
    <property type="entry name" value="Transcription factor, SBP-box domain"/>
    <property type="match status" value="1"/>
</dbReference>
<dbReference type="PANTHER" id="PTHR31251:SF108">
    <property type="entry name" value="SQUAMOSA PROMOTER-BINDING-LIKE PROTEIN 7"/>
    <property type="match status" value="1"/>
</dbReference>
<feature type="transmembrane region" description="Helical" evidence="6">
    <location>
        <begin position="746"/>
        <end position="764"/>
    </location>
</feature>
<gene>
    <name evidence="8" type="ORF">LITE_LOCUS49584</name>
</gene>
<keyword evidence="2 4" id="KW-0863">Zinc-finger</keyword>